<feature type="region of interest" description="Disordered" evidence="1">
    <location>
        <begin position="90"/>
        <end position="121"/>
    </location>
</feature>
<dbReference type="SUPFAM" id="SSF88874">
    <property type="entry name" value="Receptor-binding domain of short tail fibre protein gp12"/>
    <property type="match status" value="1"/>
</dbReference>
<dbReference type="InterPro" id="IPR011083">
    <property type="entry name" value="Phage_tail_collar_dom"/>
</dbReference>
<dbReference type="Gene3D" id="3.90.1340.10">
    <property type="entry name" value="Phage tail collar domain"/>
    <property type="match status" value="1"/>
</dbReference>
<feature type="compositionally biased region" description="Polar residues" evidence="1">
    <location>
        <begin position="90"/>
        <end position="107"/>
    </location>
</feature>
<dbReference type="Pfam" id="PF07484">
    <property type="entry name" value="Collar"/>
    <property type="match status" value="1"/>
</dbReference>
<evidence type="ECO:0000256" key="1">
    <source>
        <dbReference type="SAM" id="MobiDB-lite"/>
    </source>
</evidence>
<accession>A0A383RWZ2</accession>
<dbReference type="EMBL" id="UNOZ01000024">
    <property type="protein sequence ID" value="SYX91006.1"/>
    <property type="molecule type" value="Genomic_DNA"/>
</dbReference>
<reference evidence="4" key="1">
    <citation type="submission" date="2018-08" db="EMBL/GenBank/DDBJ databases">
        <authorList>
            <person name="Blom J."/>
        </authorList>
    </citation>
    <scope>NUCLEOTIDE SEQUENCE [LARGE SCALE GENOMIC DNA]</scope>
    <source>
        <strain evidence="4">CCOS 865</strain>
    </source>
</reference>
<organism evidence="3 4">
    <name type="scientific">Pseudomonas reidholzensis</name>
    <dbReference type="NCBI Taxonomy" id="1785162"/>
    <lineage>
        <taxon>Bacteria</taxon>
        <taxon>Pseudomonadati</taxon>
        <taxon>Pseudomonadota</taxon>
        <taxon>Gammaproteobacteria</taxon>
        <taxon>Pseudomonadales</taxon>
        <taxon>Pseudomonadaceae</taxon>
        <taxon>Pseudomonas</taxon>
    </lineage>
</organism>
<evidence type="ECO:0000313" key="3">
    <source>
        <dbReference type="EMBL" id="SYX91006.1"/>
    </source>
</evidence>
<dbReference type="AlphaFoldDB" id="A0A383RWZ2"/>
<name>A0A383RWZ2_9PSED</name>
<evidence type="ECO:0000313" key="4">
    <source>
        <dbReference type="Proteomes" id="UP000263595"/>
    </source>
</evidence>
<keyword evidence="4" id="KW-1185">Reference proteome</keyword>
<feature type="domain" description="Phage tail collar" evidence="2">
    <location>
        <begin position="6"/>
        <end position="62"/>
    </location>
</feature>
<dbReference type="InterPro" id="IPR037053">
    <property type="entry name" value="Phage_tail_collar_dom_sf"/>
</dbReference>
<dbReference type="OrthoDB" id="9810174at2"/>
<proteinExistence type="predicted"/>
<dbReference type="RefSeq" id="WP_119142762.1">
    <property type="nucleotide sequence ID" value="NZ_CBCSFL010000018.1"/>
</dbReference>
<protein>
    <recommendedName>
        <fullName evidence="2">Phage tail collar domain-containing protein</fullName>
    </recommendedName>
</protein>
<gene>
    <name evidence="3" type="ORF">CCOS865_03275</name>
</gene>
<evidence type="ECO:0000259" key="2">
    <source>
        <dbReference type="Pfam" id="PF07484"/>
    </source>
</evidence>
<sequence>MDPYVGEIRLFAGDFAPVGWALCDGSTLSINEYQALYSLLGNSYGGNSTTGTFGLPDLRGRAVVGQGTGAGLTPRTITQAFGTETTTLTAQNTPAHSHSFSVSSDVATDTEPSDGSNKRTFGVFTGATPAVGLYSTSTETAAPMTLSTAAVSSTGFDGPQPHANMMASVAINYIICLNGNYPSQP</sequence>
<dbReference type="Proteomes" id="UP000263595">
    <property type="component" value="Unassembled WGS sequence"/>
</dbReference>